<dbReference type="GO" id="GO:0009986">
    <property type="term" value="C:cell surface"/>
    <property type="evidence" value="ECO:0007669"/>
    <property type="project" value="TreeGrafter"/>
</dbReference>
<dbReference type="InterPro" id="IPR038677">
    <property type="entry name" value="WIF_sf"/>
</dbReference>
<comment type="subcellular location">
    <subcellularLocation>
        <location evidence="1">Secreted</location>
    </subcellularLocation>
</comment>
<dbReference type="InterPro" id="IPR050969">
    <property type="entry name" value="Dev_Signal_Modulators"/>
</dbReference>
<dbReference type="PROSITE" id="PS01186">
    <property type="entry name" value="EGF_2"/>
    <property type="match status" value="2"/>
</dbReference>
<protein>
    <submittedName>
        <fullName evidence="12">GH24528</fullName>
    </submittedName>
</protein>
<feature type="disulfide bond" evidence="7">
    <location>
        <begin position="305"/>
        <end position="315"/>
    </location>
</feature>
<evidence type="ECO:0000256" key="6">
    <source>
        <dbReference type="ARBA" id="ARBA00023180"/>
    </source>
</evidence>
<evidence type="ECO:0000256" key="9">
    <source>
        <dbReference type="SAM" id="SignalP"/>
    </source>
</evidence>
<evidence type="ECO:0000259" key="10">
    <source>
        <dbReference type="PROSITE" id="PS50026"/>
    </source>
</evidence>
<feature type="disulfide bond" evidence="7">
    <location>
        <begin position="419"/>
        <end position="428"/>
    </location>
</feature>
<dbReference type="HOGENOM" id="CLU_041961_1_0_1"/>
<organism evidence="13">
    <name type="scientific">Drosophila grimshawi</name>
    <name type="common">Hawaiian fruit fly</name>
    <name type="synonym">Idiomyia grimshawi</name>
    <dbReference type="NCBI Taxonomy" id="7222"/>
    <lineage>
        <taxon>Eukaryota</taxon>
        <taxon>Metazoa</taxon>
        <taxon>Ecdysozoa</taxon>
        <taxon>Arthropoda</taxon>
        <taxon>Hexapoda</taxon>
        <taxon>Insecta</taxon>
        <taxon>Pterygota</taxon>
        <taxon>Neoptera</taxon>
        <taxon>Endopterygota</taxon>
        <taxon>Diptera</taxon>
        <taxon>Brachycera</taxon>
        <taxon>Muscomorpha</taxon>
        <taxon>Ephydroidea</taxon>
        <taxon>Drosophilidae</taxon>
        <taxon>Drosophila</taxon>
        <taxon>Hawaiian Drosophila</taxon>
    </lineage>
</organism>
<dbReference type="EMBL" id="CH916371">
    <property type="protein sequence ID" value="EDV91714.1"/>
    <property type="molecule type" value="Genomic_DNA"/>
</dbReference>
<keyword evidence="3" id="KW-0964">Secreted</keyword>
<keyword evidence="4 9" id="KW-0732">Signal</keyword>
<dbReference type="PROSITE" id="PS00022">
    <property type="entry name" value="EGF_1"/>
    <property type="match status" value="2"/>
</dbReference>
<evidence type="ECO:0000256" key="7">
    <source>
        <dbReference type="PROSITE-ProRule" id="PRU00076"/>
    </source>
</evidence>
<evidence type="ECO:0000256" key="8">
    <source>
        <dbReference type="SAM" id="MobiDB-lite"/>
    </source>
</evidence>
<keyword evidence="5 7" id="KW-1015">Disulfide bond</keyword>
<dbReference type="Proteomes" id="UP000001070">
    <property type="component" value="Unassembled WGS sequence"/>
</dbReference>
<dbReference type="PROSITE" id="PS50814">
    <property type="entry name" value="WIF"/>
    <property type="match status" value="1"/>
</dbReference>
<proteinExistence type="predicted"/>
<feature type="disulfide bond" evidence="7">
    <location>
        <begin position="387"/>
        <end position="396"/>
    </location>
</feature>
<evidence type="ECO:0000313" key="13">
    <source>
        <dbReference type="Proteomes" id="UP000001070"/>
    </source>
</evidence>
<dbReference type="Pfam" id="PF02019">
    <property type="entry name" value="WIF"/>
    <property type="match status" value="1"/>
</dbReference>
<dbReference type="PANTHER" id="PTHR14949">
    <property type="entry name" value="EGF-LIKE-DOMAIN, MULTIPLE 7, 8"/>
    <property type="match status" value="1"/>
</dbReference>
<feature type="disulfide bond" evidence="7">
    <location>
        <begin position="323"/>
        <end position="332"/>
    </location>
</feature>
<dbReference type="KEGG" id="dgr:6566279"/>
<evidence type="ECO:0000313" key="12">
    <source>
        <dbReference type="EMBL" id="EDV91714.1"/>
    </source>
</evidence>
<feature type="domain" description="EGF-like" evidence="10">
    <location>
        <begin position="301"/>
        <end position="333"/>
    </location>
</feature>
<accession>B4JLV3</accession>
<dbReference type="OMA" id="HICKCKV"/>
<dbReference type="InParanoid" id="B4JLV3"/>
<feature type="compositionally biased region" description="Basic residues" evidence="8">
    <location>
        <begin position="104"/>
        <end position="114"/>
    </location>
</feature>
<dbReference type="PANTHER" id="PTHR14949:SF32">
    <property type="entry name" value="WNT INHIBITORY FACTOR 1"/>
    <property type="match status" value="1"/>
</dbReference>
<dbReference type="OrthoDB" id="10266706at2759"/>
<feature type="signal peptide" evidence="9">
    <location>
        <begin position="1"/>
        <end position="25"/>
    </location>
</feature>
<feature type="compositionally biased region" description="Low complexity" evidence="8">
    <location>
        <begin position="37"/>
        <end position="53"/>
    </location>
</feature>
<feature type="compositionally biased region" description="Basic and acidic residues" evidence="8">
    <location>
        <begin position="54"/>
        <end position="65"/>
    </location>
</feature>
<dbReference type="FunFam" id="2.60.40.2170:FF:000003">
    <property type="entry name" value="Shifted, isoform B"/>
    <property type="match status" value="1"/>
</dbReference>
<dbReference type="eggNOG" id="KOG1225">
    <property type="taxonomic scope" value="Eukaryota"/>
</dbReference>
<evidence type="ECO:0000256" key="3">
    <source>
        <dbReference type="ARBA" id="ARBA00022525"/>
    </source>
</evidence>
<evidence type="ECO:0000256" key="2">
    <source>
        <dbReference type="ARBA" id="ARBA00022473"/>
    </source>
</evidence>
<dbReference type="GO" id="GO:0005102">
    <property type="term" value="F:signaling receptor binding"/>
    <property type="evidence" value="ECO:0007669"/>
    <property type="project" value="TreeGrafter"/>
</dbReference>
<dbReference type="STRING" id="7222.B4JLV3"/>
<feature type="compositionally biased region" description="Low complexity" evidence="8">
    <location>
        <begin position="66"/>
        <end position="86"/>
    </location>
</feature>
<dbReference type="PROSITE" id="PS50026">
    <property type="entry name" value="EGF_3"/>
    <property type="match status" value="3"/>
</dbReference>
<evidence type="ECO:0000256" key="5">
    <source>
        <dbReference type="ARBA" id="ARBA00023157"/>
    </source>
</evidence>
<evidence type="ECO:0000256" key="4">
    <source>
        <dbReference type="ARBA" id="ARBA00022729"/>
    </source>
</evidence>
<feature type="disulfide bond" evidence="7">
    <location>
        <begin position="369"/>
        <end position="379"/>
    </location>
</feature>
<dbReference type="SMART" id="SM00181">
    <property type="entry name" value="EGF"/>
    <property type="match status" value="5"/>
</dbReference>
<gene>
    <name evidence="12" type="primary">Dgri\GH24528</name>
    <name evidence="12" type="ORF">Dgri_GH24528</name>
</gene>
<dbReference type="FunCoup" id="B4JLV3">
    <property type="interactions" value="92"/>
</dbReference>
<comment type="caution">
    <text evidence="7">Lacks conserved residue(s) required for the propagation of feature annotation.</text>
</comment>
<dbReference type="AlphaFoldDB" id="B4JLV3"/>
<keyword evidence="7" id="KW-0245">EGF-like domain</keyword>
<evidence type="ECO:0000256" key="1">
    <source>
        <dbReference type="ARBA" id="ARBA00004613"/>
    </source>
</evidence>
<feature type="domain" description="EGF-like" evidence="10">
    <location>
        <begin position="398"/>
        <end position="429"/>
    </location>
</feature>
<dbReference type="GO" id="GO:0005576">
    <property type="term" value="C:extracellular region"/>
    <property type="evidence" value="ECO:0007669"/>
    <property type="project" value="UniProtKB-SubCell"/>
</dbReference>
<dbReference type="PhylomeDB" id="B4JLV3"/>
<keyword evidence="2" id="KW-0217">Developmental protein</keyword>
<keyword evidence="13" id="KW-1185">Reference proteome</keyword>
<reference evidence="12 13" key="1">
    <citation type="journal article" date="2007" name="Nature">
        <title>Evolution of genes and genomes on the Drosophila phylogeny.</title>
        <authorList>
            <consortium name="Drosophila 12 Genomes Consortium"/>
            <person name="Clark A.G."/>
            <person name="Eisen M.B."/>
            <person name="Smith D.R."/>
            <person name="Bergman C.M."/>
            <person name="Oliver B."/>
            <person name="Markow T.A."/>
            <person name="Kaufman T.C."/>
            <person name="Kellis M."/>
            <person name="Gelbart W."/>
            <person name="Iyer V.N."/>
            <person name="Pollard D.A."/>
            <person name="Sackton T.B."/>
            <person name="Larracuente A.M."/>
            <person name="Singh N.D."/>
            <person name="Abad J.P."/>
            <person name="Abt D.N."/>
            <person name="Adryan B."/>
            <person name="Aguade M."/>
            <person name="Akashi H."/>
            <person name="Anderson W.W."/>
            <person name="Aquadro C.F."/>
            <person name="Ardell D.H."/>
            <person name="Arguello R."/>
            <person name="Artieri C.G."/>
            <person name="Barbash D.A."/>
            <person name="Barker D."/>
            <person name="Barsanti P."/>
            <person name="Batterham P."/>
            <person name="Batzoglou S."/>
            <person name="Begun D."/>
            <person name="Bhutkar A."/>
            <person name="Blanco E."/>
            <person name="Bosak S.A."/>
            <person name="Bradley R.K."/>
            <person name="Brand A.D."/>
            <person name="Brent M.R."/>
            <person name="Brooks A.N."/>
            <person name="Brown R.H."/>
            <person name="Butlin R.K."/>
            <person name="Caggese C."/>
            <person name="Calvi B.R."/>
            <person name="Bernardo de Carvalho A."/>
            <person name="Caspi A."/>
            <person name="Castrezana S."/>
            <person name="Celniker S.E."/>
            <person name="Chang J.L."/>
            <person name="Chapple C."/>
            <person name="Chatterji S."/>
            <person name="Chinwalla A."/>
            <person name="Civetta A."/>
            <person name="Clifton S.W."/>
            <person name="Comeron J.M."/>
            <person name="Costello J.C."/>
            <person name="Coyne J.A."/>
            <person name="Daub J."/>
            <person name="David R.G."/>
            <person name="Delcher A.L."/>
            <person name="Delehaunty K."/>
            <person name="Do C.B."/>
            <person name="Ebling H."/>
            <person name="Edwards K."/>
            <person name="Eickbush T."/>
            <person name="Evans J.D."/>
            <person name="Filipski A."/>
            <person name="Findeiss S."/>
            <person name="Freyhult E."/>
            <person name="Fulton L."/>
            <person name="Fulton R."/>
            <person name="Garcia A.C."/>
            <person name="Gardiner A."/>
            <person name="Garfield D.A."/>
            <person name="Garvin B.E."/>
            <person name="Gibson G."/>
            <person name="Gilbert D."/>
            <person name="Gnerre S."/>
            <person name="Godfrey J."/>
            <person name="Good R."/>
            <person name="Gotea V."/>
            <person name="Gravely B."/>
            <person name="Greenberg A.J."/>
            <person name="Griffiths-Jones S."/>
            <person name="Gross S."/>
            <person name="Guigo R."/>
            <person name="Gustafson E.A."/>
            <person name="Haerty W."/>
            <person name="Hahn M.W."/>
            <person name="Halligan D.L."/>
            <person name="Halpern A.L."/>
            <person name="Halter G.M."/>
            <person name="Han M.V."/>
            <person name="Heger A."/>
            <person name="Hillier L."/>
            <person name="Hinrichs A.S."/>
            <person name="Holmes I."/>
            <person name="Hoskins R.A."/>
            <person name="Hubisz M.J."/>
            <person name="Hultmark D."/>
            <person name="Huntley M.A."/>
            <person name="Jaffe D.B."/>
            <person name="Jagadeeshan S."/>
            <person name="Jeck W.R."/>
            <person name="Johnson J."/>
            <person name="Jones C.D."/>
            <person name="Jordan W.C."/>
            <person name="Karpen G.H."/>
            <person name="Kataoka E."/>
            <person name="Keightley P.D."/>
            <person name="Kheradpour P."/>
            <person name="Kirkness E.F."/>
            <person name="Koerich L.B."/>
            <person name="Kristiansen K."/>
            <person name="Kudrna D."/>
            <person name="Kulathinal R.J."/>
            <person name="Kumar S."/>
            <person name="Kwok R."/>
            <person name="Lander E."/>
            <person name="Langley C.H."/>
            <person name="Lapoint R."/>
            <person name="Lazzaro B.P."/>
            <person name="Lee S.J."/>
            <person name="Levesque L."/>
            <person name="Li R."/>
            <person name="Lin C.F."/>
            <person name="Lin M.F."/>
            <person name="Lindblad-Toh K."/>
            <person name="Llopart A."/>
            <person name="Long M."/>
            <person name="Low L."/>
            <person name="Lozovsky E."/>
            <person name="Lu J."/>
            <person name="Luo M."/>
            <person name="Machado C.A."/>
            <person name="Makalowski W."/>
            <person name="Marzo M."/>
            <person name="Matsuda M."/>
            <person name="Matzkin L."/>
            <person name="McAllister B."/>
            <person name="McBride C.S."/>
            <person name="McKernan B."/>
            <person name="McKernan K."/>
            <person name="Mendez-Lago M."/>
            <person name="Minx P."/>
            <person name="Mollenhauer M.U."/>
            <person name="Montooth K."/>
            <person name="Mount S.M."/>
            <person name="Mu X."/>
            <person name="Myers E."/>
            <person name="Negre B."/>
            <person name="Newfeld S."/>
            <person name="Nielsen R."/>
            <person name="Noor M.A."/>
            <person name="O'Grady P."/>
            <person name="Pachter L."/>
            <person name="Papaceit M."/>
            <person name="Parisi M.J."/>
            <person name="Parisi M."/>
            <person name="Parts L."/>
            <person name="Pedersen J.S."/>
            <person name="Pesole G."/>
            <person name="Phillippy A.M."/>
            <person name="Ponting C.P."/>
            <person name="Pop M."/>
            <person name="Porcelli D."/>
            <person name="Powell J.R."/>
            <person name="Prohaska S."/>
            <person name="Pruitt K."/>
            <person name="Puig M."/>
            <person name="Quesneville H."/>
            <person name="Ram K.R."/>
            <person name="Rand D."/>
            <person name="Rasmussen M.D."/>
            <person name="Reed L.K."/>
            <person name="Reenan R."/>
            <person name="Reily A."/>
            <person name="Remington K.A."/>
            <person name="Rieger T.T."/>
            <person name="Ritchie M.G."/>
            <person name="Robin C."/>
            <person name="Rogers Y.H."/>
            <person name="Rohde C."/>
            <person name="Rozas J."/>
            <person name="Rubenfield M.J."/>
            <person name="Ruiz A."/>
            <person name="Russo S."/>
            <person name="Salzberg S.L."/>
            <person name="Sanchez-Gracia A."/>
            <person name="Saranga D.J."/>
            <person name="Sato H."/>
            <person name="Schaeffer S.W."/>
            <person name="Schatz M.C."/>
            <person name="Schlenke T."/>
            <person name="Schwartz R."/>
            <person name="Segarra C."/>
            <person name="Singh R.S."/>
            <person name="Sirot L."/>
            <person name="Sirota M."/>
            <person name="Sisneros N.B."/>
            <person name="Smith C.D."/>
            <person name="Smith T.F."/>
            <person name="Spieth J."/>
            <person name="Stage D.E."/>
            <person name="Stark A."/>
            <person name="Stephan W."/>
            <person name="Strausberg R.L."/>
            <person name="Strempel S."/>
            <person name="Sturgill D."/>
            <person name="Sutton G."/>
            <person name="Sutton G.G."/>
            <person name="Tao W."/>
            <person name="Teichmann S."/>
            <person name="Tobari Y.N."/>
            <person name="Tomimura Y."/>
            <person name="Tsolas J.M."/>
            <person name="Valente V.L."/>
            <person name="Venter E."/>
            <person name="Venter J.C."/>
            <person name="Vicario S."/>
            <person name="Vieira F.G."/>
            <person name="Vilella A.J."/>
            <person name="Villasante A."/>
            <person name="Walenz B."/>
            <person name="Wang J."/>
            <person name="Wasserman M."/>
            <person name="Watts T."/>
            <person name="Wilson D."/>
            <person name="Wilson R.K."/>
            <person name="Wing R.A."/>
            <person name="Wolfner M.F."/>
            <person name="Wong A."/>
            <person name="Wong G.K."/>
            <person name="Wu C.I."/>
            <person name="Wu G."/>
            <person name="Yamamoto D."/>
            <person name="Yang H.P."/>
            <person name="Yang S.P."/>
            <person name="Yorke J.A."/>
            <person name="Yoshida K."/>
            <person name="Zdobnov E."/>
            <person name="Zhang P."/>
            <person name="Zhang Y."/>
            <person name="Zimin A.V."/>
            <person name="Baldwin J."/>
            <person name="Abdouelleil A."/>
            <person name="Abdulkadir J."/>
            <person name="Abebe A."/>
            <person name="Abera B."/>
            <person name="Abreu J."/>
            <person name="Acer S.C."/>
            <person name="Aftuck L."/>
            <person name="Alexander A."/>
            <person name="An P."/>
            <person name="Anderson E."/>
            <person name="Anderson S."/>
            <person name="Arachi H."/>
            <person name="Azer M."/>
            <person name="Bachantsang P."/>
            <person name="Barry A."/>
            <person name="Bayul T."/>
            <person name="Berlin A."/>
            <person name="Bessette D."/>
            <person name="Bloom T."/>
            <person name="Blye J."/>
            <person name="Boguslavskiy L."/>
            <person name="Bonnet C."/>
            <person name="Boukhgalter B."/>
            <person name="Bourzgui I."/>
            <person name="Brown A."/>
            <person name="Cahill P."/>
            <person name="Channer S."/>
            <person name="Cheshatsang Y."/>
            <person name="Chuda L."/>
            <person name="Citroen M."/>
            <person name="Collymore A."/>
            <person name="Cooke P."/>
            <person name="Costello M."/>
            <person name="D'Aco K."/>
            <person name="Daza R."/>
            <person name="De Haan G."/>
            <person name="DeGray S."/>
            <person name="DeMaso C."/>
            <person name="Dhargay N."/>
            <person name="Dooley K."/>
            <person name="Dooley E."/>
            <person name="Doricent M."/>
            <person name="Dorje P."/>
            <person name="Dorjee K."/>
            <person name="Dupes A."/>
            <person name="Elong R."/>
            <person name="Falk J."/>
            <person name="Farina A."/>
            <person name="Faro S."/>
            <person name="Ferguson D."/>
            <person name="Fisher S."/>
            <person name="Foley C.D."/>
            <person name="Franke A."/>
            <person name="Friedrich D."/>
            <person name="Gadbois L."/>
            <person name="Gearin G."/>
            <person name="Gearin C.R."/>
            <person name="Giannoukos G."/>
            <person name="Goode T."/>
            <person name="Graham J."/>
            <person name="Grandbois E."/>
            <person name="Grewal S."/>
            <person name="Gyaltsen K."/>
            <person name="Hafez N."/>
            <person name="Hagos B."/>
            <person name="Hall J."/>
            <person name="Henson C."/>
            <person name="Hollinger A."/>
            <person name="Honan T."/>
            <person name="Huard M.D."/>
            <person name="Hughes L."/>
            <person name="Hurhula B."/>
            <person name="Husby M.E."/>
            <person name="Kamat A."/>
            <person name="Kanga B."/>
            <person name="Kashin S."/>
            <person name="Khazanovich D."/>
            <person name="Kisner P."/>
            <person name="Lance K."/>
            <person name="Lara M."/>
            <person name="Lee W."/>
            <person name="Lennon N."/>
            <person name="Letendre F."/>
            <person name="LeVine R."/>
            <person name="Lipovsky A."/>
            <person name="Liu X."/>
            <person name="Liu J."/>
            <person name="Liu S."/>
            <person name="Lokyitsang T."/>
            <person name="Lokyitsang Y."/>
            <person name="Lubonja R."/>
            <person name="Lui A."/>
            <person name="MacDonald P."/>
            <person name="Magnisalis V."/>
            <person name="Maru K."/>
            <person name="Matthews C."/>
            <person name="McCusker W."/>
            <person name="McDonough S."/>
            <person name="Mehta T."/>
            <person name="Meldrim J."/>
            <person name="Meneus L."/>
            <person name="Mihai O."/>
            <person name="Mihalev A."/>
            <person name="Mihova T."/>
            <person name="Mittelman R."/>
            <person name="Mlenga V."/>
            <person name="Montmayeur A."/>
            <person name="Mulrain L."/>
            <person name="Navidi A."/>
            <person name="Naylor J."/>
            <person name="Negash T."/>
            <person name="Nguyen T."/>
            <person name="Nguyen N."/>
            <person name="Nicol R."/>
            <person name="Norbu C."/>
            <person name="Norbu N."/>
            <person name="Novod N."/>
            <person name="O'Neill B."/>
            <person name="Osman S."/>
            <person name="Markiewicz E."/>
            <person name="Oyono O.L."/>
            <person name="Patti C."/>
            <person name="Phunkhang P."/>
            <person name="Pierre F."/>
            <person name="Priest M."/>
            <person name="Raghuraman S."/>
            <person name="Rege F."/>
            <person name="Reyes R."/>
            <person name="Rise C."/>
            <person name="Rogov P."/>
            <person name="Ross K."/>
            <person name="Ryan E."/>
            <person name="Settipalli S."/>
            <person name="Shea T."/>
            <person name="Sherpa N."/>
            <person name="Shi L."/>
            <person name="Shih D."/>
            <person name="Sparrow T."/>
            <person name="Spaulding J."/>
            <person name="Stalker J."/>
            <person name="Stange-Thomann N."/>
            <person name="Stavropoulos S."/>
            <person name="Stone C."/>
            <person name="Strader C."/>
            <person name="Tesfaye S."/>
            <person name="Thomson T."/>
            <person name="Thoulutsang Y."/>
            <person name="Thoulutsang D."/>
            <person name="Topham K."/>
            <person name="Topping I."/>
            <person name="Tsamla T."/>
            <person name="Vassiliev H."/>
            <person name="Vo A."/>
            <person name="Wangchuk T."/>
            <person name="Wangdi T."/>
            <person name="Weiand M."/>
            <person name="Wilkinson J."/>
            <person name="Wilson A."/>
            <person name="Yadav S."/>
            <person name="Young G."/>
            <person name="Yu Q."/>
            <person name="Zembek L."/>
            <person name="Zhong D."/>
            <person name="Zimmer A."/>
            <person name="Zwirko Z."/>
            <person name="Jaffe D.B."/>
            <person name="Alvarez P."/>
            <person name="Brockman W."/>
            <person name="Butler J."/>
            <person name="Chin C."/>
            <person name="Gnerre S."/>
            <person name="Grabherr M."/>
            <person name="Kleber M."/>
            <person name="Mauceli E."/>
            <person name="MacCallum I."/>
        </authorList>
    </citation>
    <scope>NUCLEOTIDE SEQUENCE [LARGE SCALE GENOMIC DNA]</scope>
    <source>
        <strain evidence="13">Tucson 15287-2541.00</strain>
    </source>
</reference>
<dbReference type="InterPro" id="IPR003306">
    <property type="entry name" value="WIF"/>
</dbReference>
<feature type="domain" description="WIF" evidence="11">
    <location>
        <begin position="141"/>
        <end position="283"/>
    </location>
</feature>
<keyword evidence="6" id="KW-0325">Glycoprotein</keyword>
<dbReference type="FunFam" id="2.10.25.10:FF:000656">
    <property type="entry name" value="Shifted, isoform B"/>
    <property type="match status" value="1"/>
</dbReference>
<dbReference type="Gene3D" id="2.10.25.10">
    <property type="entry name" value="Laminin"/>
    <property type="match status" value="3"/>
</dbReference>
<feature type="region of interest" description="Disordered" evidence="8">
    <location>
        <begin position="37"/>
        <end position="131"/>
    </location>
</feature>
<feature type="compositionally biased region" description="Gly residues" evidence="8">
    <location>
        <begin position="89"/>
        <end position="103"/>
    </location>
</feature>
<feature type="chain" id="PRO_5002812633" evidence="9">
    <location>
        <begin position="26"/>
        <end position="503"/>
    </location>
</feature>
<name>B4JLV3_DROGR</name>
<dbReference type="InterPro" id="IPR000742">
    <property type="entry name" value="EGF"/>
</dbReference>
<dbReference type="FunFam" id="2.10.25.10:FF:000482">
    <property type="entry name" value="Shifted, isoform B"/>
    <property type="match status" value="1"/>
</dbReference>
<dbReference type="Gene3D" id="2.60.40.2170">
    <property type="entry name" value="Wnt, WIF domain"/>
    <property type="match status" value="1"/>
</dbReference>
<dbReference type="SMR" id="B4JLV3"/>
<feature type="domain" description="EGF-like" evidence="10">
    <location>
        <begin position="365"/>
        <end position="397"/>
    </location>
</feature>
<sequence>MPQQRFGGCFVKWFYLVLIVQTFLCIGHLECRQQHNRNNNNNNNNNSNNNNNNRRGDSASSEETHNNNNNGYDDGIDNLGDNDNNGIATGPGTGTGTGTGTGSHGHRRNPRKKQQGNSHNNNNHNNHNNRHNRMEEAGISLWINEQQLKMLSALYFPQGYSDRIYAIHNGRVTNEMRDTTVYNYLVIPSEVNYVNFTWKSGRRKYFYDFDRLQTMDESILKAPTLSINKSGRIPQEQKNFSIFLPCTGNSSGTASFNVGLKIQTRKNKPLPGTPIRLNFKKECAHRGVYDIDASNPTSLTTLQECSLKCGKNGYCNEQHICKCKVGYTGQYCETAFCFPQCLNGGNCTAPSVCTCPEGYQGTQCEGGICKEKCLNGGKCIQKDKCQCSKGYYGLHCEYSKCVIPCKNGGRCIGNNLCRCPNGLRGDHCEIGRKQRSTCKCSNGHCLGNKECRCQDGYQGRHCRRRKCHSPKYPFKCMQRAEGSTKKKIKSSDTLWPSAWHGVI</sequence>
<evidence type="ECO:0000259" key="11">
    <source>
        <dbReference type="PROSITE" id="PS50814"/>
    </source>
</evidence>
<feature type="disulfide bond" evidence="7">
    <location>
        <begin position="401"/>
        <end position="411"/>
    </location>
</feature>
<dbReference type="SMART" id="SM00469">
    <property type="entry name" value="WIF"/>
    <property type="match status" value="1"/>
</dbReference>